<feature type="region of interest" description="Disordered" evidence="6">
    <location>
        <begin position="458"/>
        <end position="479"/>
    </location>
</feature>
<evidence type="ECO:0008006" key="11">
    <source>
        <dbReference type="Google" id="ProtNLM"/>
    </source>
</evidence>
<dbReference type="InterPro" id="IPR056343">
    <property type="entry name" value="CFAP47_dom"/>
</dbReference>
<reference evidence="9 10" key="1">
    <citation type="submission" date="2024-04" db="EMBL/GenBank/DDBJ databases">
        <title>Tritrichomonas musculus Genome.</title>
        <authorList>
            <person name="Alves-Ferreira E."/>
            <person name="Grigg M."/>
            <person name="Lorenzi H."/>
            <person name="Galac M."/>
        </authorList>
    </citation>
    <scope>NUCLEOTIDE SEQUENCE [LARGE SCALE GENOMIC DNA]</scope>
    <source>
        <strain evidence="9 10">EAF2021</strain>
    </source>
</reference>
<feature type="compositionally biased region" description="Basic and acidic residues" evidence="6">
    <location>
        <begin position="284"/>
        <end position="300"/>
    </location>
</feature>
<feature type="compositionally biased region" description="Polar residues" evidence="6">
    <location>
        <begin position="3016"/>
        <end position="3027"/>
    </location>
</feature>
<feature type="region of interest" description="Disordered" evidence="6">
    <location>
        <begin position="2967"/>
        <end position="2991"/>
    </location>
</feature>
<dbReference type="Pfam" id="PF22544">
    <property type="entry name" value="HYDIN_VesB_CFA65-like_Ig"/>
    <property type="match status" value="1"/>
</dbReference>
<keyword evidence="10" id="KW-1185">Reference proteome</keyword>
<proteinExistence type="predicted"/>
<dbReference type="InterPro" id="IPR053879">
    <property type="entry name" value="HYDIN_VesB_CFA65-like_Ig"/>
</dbReference>
<dbReference type="Pfam" id="PF24529">
    <property type="entry name" value="CFAP47"/>
    <property type="match status" value="1"/>
</dbReference>
<protein>
    <recommendedName>
        <fullName evidence="11">Calponin-homology (CH) domain-containing protein</fullName>
    </recommendedName>
</protein>
<evidence type="ECO:0000313" key="9">
    <source>
        <dbReference type="EMBL" id="KAK8858256.1"/>
    </source>
</evidence>
<feature type="region of interest" description="Disordered" evidence="6">
    <location>
        <begin position="3013"/>
        <end position="3056"/>
    </location>
</feature>
<evidence type="ECO:0000256" key="5">
    <source>
        <dbReference type="ARBA" id="ARBA00023273"/>
    </source>
</evidence>
<feature type="domain" description="HYDIN/VesB/CFA65-like Ig-like" evidence="7">
    <location>
        <begin position="104"/>
        <end position="188"/>
    </location>
</feature>
<dbReference type="PANTHER" id="PTHR45912:SF3">
    <property type="entry name" value="CILIA- AND FLAGELLA-ASSOCIATED PROTEIN 47"/>
    <property type="match status" value="1"/>
</dbReference>
<dbReference type="PANTHER" id="PTHR45912">
    <property type="entry name" value="CILIA- AND FLAGELLA-ASSOCIATED PROTEIN 47"/>
    <property type="match status" value="1"/>
</dbReference>
<keyword evidence="5" id="KW-0966">Cell projection</keyword>
<evidence type="ECO:0000259" key="7">
    <source>
        <dbReference type="Pfam" id="PF22544"/>
    </source>
</evidence>
<feature type="region of interest" description="Disordered" evidence="6">
    <location>
        <begin position="1788"/>
        <end position="1810"/>
    </location>
</feature>
<evidence type="ECO:0000259" key="8">
    <source>
        <dbReference type="Pfam" id="PF24529"/>
    </source>
</evidence>
<dbReference type="Proteomes" id="UP001470230">
    <property type="component" value="Unassembled WGS sequence"/>
</dbReference>
<name>A0ABR2I7M1_9EUKA</name>
<feature type="compositionally biased region" description="Low complexity" evidence="6">
    <location>
        <begin position="3028"/>
        <end position="3041"/>
    </location>
</feature>
<dbReference type="EMBL" id="JAPFFF010000019">
    <property type="protein sequence ID" value="KAK8858256.1"/>
    <property type="molecule type" value="Genomic_DNA"/>
</dbReference>
<evidence type="ECO:0000256" key="1">
    <source>
        <dbReference type="ARBA" id="ARBA00004138"/>
    </source>
</evidence>
<sequence>MSATAFIVTPETLIFRNSDEKDSDSLEISVRNISKKPIRIRFSLPQTNLFYLSSGQTFLIPPGLVSSVKISHQSKSNVIEKSSVRIYSPDESVQIPIIAYPPSPNVQFNEKDINLGTMSYMSIEVRKFSFTNFGTLEGNFKIKSDNKFIEITPKNGTIKPNGKVEASFTFNPPAPGNYSFHITLSVEKNVEIIKPLLVTAEVLDQSISLQFEKKDLDCLDFGPLFYGTKRNLVIQIVNRSSSKRSFTIRKPFSEKLNNSVGTSAASLSPKSFFRTSSVTYDQRQSSEKESQNSEKQEDHFSISPLSGELKPKSSTNITVTFSPPPKSVIDDIETIYSSLSEVCITDTDRVLPFKMTGSGVRVGYSISCVDFDFQRKKVKSRSIKMFSIQNESKVLPIQFKIKQIAHFHFFPSSGSIAPNCLKDIQVIFSPNSLGLFNTTTTIEFCQSMQTRTIKLSGESVSEISPEEEMTGQEKPFKYPNITEFPSSNVNVKAEYKLSREEVIEKYEKRKIFDSYLTDMEKKREEHEKERELKVRSKEEAIDILKKKNQPYSKDDLHDMIVNQIKKNMDQIEDPVSLGFKPHEGLNPPNPTLRVREPMKLPSEMFRVRNTKKKSVFNDKVTIEKKFKPKPTKRIEINECSKVLQPTQLLHVIPSSQLVNFGTVSVFSNEVRSFQITNNNQMHILTEIIPFQEIVNSKPKSQVIPPNQTAGFDIVLDTSKPGSFTNKFQYVINGKHTYSITVIATINPIDVTMNSSVINFRLPNDSFQNYSCQNLTLFNNSNSIAKYEITGFEDSVFSFHEKSGSIQPNSNTSIEITYKPDTSPHSERIIDISVFGGSSLLLRLVGDTGRPLFSLNRKNVDYGLISLGVKTVEYIEIINDGDDAGVFSITPSFTDILTITPPKGRVNKHSSLKLLIEVTSEKPGRFDIPIKVTICGSNPIFFNVSGHAEIPQVEVSCDSIDFGKMFLGTVTSKSLSITNVGVIPATLNLDMSDLQMFNIKYTTDAITEIQQVKITPSKSKINETDLTIMNDDTITFSGYKYKIELKPQKVADFELVYRASESGKVSFFLPLILENVSNEDQVKQPFITAEAVKTPLFLSTLELNFGSVPLHDPLNPNNRPKTETLVLRNESPSRINFRLDLETPIFQLHAYNDTLEYACSSTIFVHFKPTSPIPYTYSMPLYVITESGETLIAQIQLNGIGSSRLFSTSTNYLALPIVPLGVRTCSEIDFLNIGCIPTEIDAKIAINEKQFPIEISFPKGKKMNFNTLSIPIKVSFVSMKPISFSTVILIVDKNGNNTAFTVSITTDNSIFTLYSFLSSNTCIFDSSEDKPITLQITNERRSIDVLSNFLSISDFVKVEPTPSLITDDSIQFFVRFLNECILSNPIRNFPMDFIENGNQIILEIITNLTGKKASNQLPINNNSNTSKDKLNKMQKLIHYLMSQGALLATVKPEFLLSQTDFTEIMKEKITKHLLGLDYYGAPEATTFKKKDIESFTTSQVFNSKLIERLNVVVSFYRSVSLESWTIVILQIVKLFMFGKLMDSDTFLQLPGVKDSLNEIHSILNENVYNEVNRSAAALNNSNVFSGAECLLLKWASIHYCKMNKGSIPVLTNFDQFKDPRIFLSIFKSHLPDQEINKDGGFSEVLRLLQSVQINLFNNEEQLVNANSIIYALLLQQMMKYLPHYLPSSKVVLKAPMNRITKYVMSVTNTSNFPLFYAASLNGSDTFSLKEKVFEIGPHKSHDVVVEYFPKMHYSEKTTLTLVPSHHNHQQQQETQQNLVEDDEKVEKKHFFLPKPPKSNKTAANQKEDPLRRSVRRNMKSAAKTTKNNSLNSFNFNAVPNISGASTVVVEITSQITYSAPYKTDYIEGKVYESTKFDVSISNIIKQRGHFQIYYRIYEMKEGEEEEDIKDLSAQMKSFMDNPGESITVDGSSDYENIISNYSAFIFNCREIEFKLDNEKEEVQLGVEFVPISLKSYRCLILFKNKDLGEITYQIIGRSKLPEIFGQPFQCKTESHQSCSLSIPVDFKNPSLFKAIAYTQTKLETFGIFVSERKFNDIVAQHAREVNSAYVRNLKPINFNVILSSDYYKSASEFLLALPSNLQALEDVEKDDKNVPTSPQKNKAKENFFNLSFHPTEAGEFPCRVVLQSQYDIRVYSIIGKSTHETTFISIDFDTVAFKEAKQVIPIQNNSELNWFYKCTFSGYSGFKGPTHFIAYSHSSYDFKLSFFPDEVGSFEGSISMYNSTKEYQTIYTLKGTAREPPASGKFTYQIKARESFTTSLPIPTFSRCSGFIKVTTTVPILTLRDDFIDVSKSANFIAQSPSMQSLQSAQTNASEQSDFMTNEKVDFDLYALRSGLSAGVITFTDEKTNAYSWYMIEITVDLPNPEETIYVTTATRVPIDINIPVVNNRGYPIAFDVEFEDEELTGESKITIPSDSDFIYKLHLNPLKASDRVTAVSFYHDTEGEYLYDINIHISPPEVIIMAPLSCVVGSTKSEVITLENPLNSQVVFKVENDNPKNFHVVTIGNSPIITIPPNGQMMIEVRFIPSSISVKSYATINFSSRIIGDFTYRFSGYGKPPIPASPTVVKSMIQVASSGQIKFLNPFPFSSKFEVVLQSESSFFSILSKRRNFTLYEYQEECQIIFSFFPKIENSNNANHESTILRAANQMPNEYRATILVSTVGVEPAIHWTFPIVGNIVQGMEKHVTLLKGKANMTAFHKIIVNLNNEKCNNDEISDTVSILSTFSSISNISGSRAMKSGHLRNGSRYRARNPNDYIISLDFPNEFIWMKKYFSILPLEIIDANYIPFTESQTTSNNNNNNNKVCVVLKVLLRKPVNACSLAVVVEKQSTNQKWRSEFDIHVDQDLTVNRIISLESPVNVATSTKIKVHESIRVQTEFSAYFTPNSSHDLSVAPAKAIIEPTMLDDIELPFVITYFPKTYGKMMKGVLIVESEELQLVFEVHGRMPKYVPPKTRKSGKIDTSTPEGAKPIRKSTRNFIKENIDCIRVYQKSGQRKLKMNNSYSDTSSVKSGSNNNANTNSKSNPRNRTKITKLSQNSV</sequence>
<comment type="subcellular location">
    <subcellularLocation>
        <location evidence="1">Cell projection</location>
        <location evidence="1">Cilium</location>
    </subcellularLocation>
    <subcellularLocation>
        <location evidence="2">Cytoplasm</location>
    </subcellularLocation>
</comment>
<dbReference type="Gene3D" id="2.60.40.10">
    <property type="entry name" value="Immunoglobulins"/>
    <property type="match status" value="9"/>
</dbReference>
<accession>A0ABR2I7M1</accession>
<organism evidence="9 10">
    <name type="scientific">Tritrichomonas musculus</name>
    <dbReference type="NCBI Taxonomy" id="1915356"/>
    <lineage>
        <taxon>Eukaryota</taxon>
        <taxon>Metamonada</taxon>
        <taxon>Parabasalia</taxon>
        <taxon>Tritrichomonadida</taxon>
        <taxon>Tritrichomonadidae</taxon>
        <taxon>Tritrichomonas</taxon>
    </lineage>
</organism>
<feature type="domain" description="Cilia- and flagella-associated protein 47" evidence="8">
    <location>
        <begin position="1358"/>
        <end position="1538"/>
    </location>
</feature>
<evidence type="ECO:0000256" key="4">
    <source>
        <dbReference type="ARBA" id="ARBA00023069"/>
    </source>
</evidence>
<comment type="caution">
    <text evidence="9">The sequence shown here is derived from an EMBL/GenBank/DDBJ whole genome shotgun (WGS) entry which is preliminary data.</text>
</comment>
<evidence type="ECO:0000256" key="2">
    <source>
        <dbReference type="ARBA" id="ARBA00004496"/>
    </source>
</evidence>
<feature type="region of interest" description="Disordered" evidence="6">
    <location>
        <begin position="279"/>
        <end position="320"/>
    </location>
</feature>
<dbReference type="InterPro" id="IPR013783">
    <property type="entry name" value="Ig-like_fold"/>
</dbReference>
<evidence type="ECO:0000256" key="3">
    <source>
        <dbReference type="ARBA" id="ARBA00022490"/>
    </source>
</evidence>
<evidence type="ECO:0000256" key="6">
    <source>
        <dbReference type="SAM" id="MobiDB-lite"/>
    </source>
</evidence>
<evidence type="ECO:0000313" key="10">
    <source>
        <dbReference type="Proteomes" id="UP001470230"/>
    </source>
</evidence>
<gene>
    <name evidence="9" type="ORF">M9Y10_013357</name>
</gene>
<keyword evidence="4" id="KW-0969">Cilium</keyword>
<keyword evidence="3" id="KW-0963">Cytoplasm</keyword>